<feature type="coiled-coil region" evidence="1">
    <location>
        <begin position="277"/>
        <end position="340"/>
    </location>
</feature>
<keyword evidence="1" id="KW-0175">Coiled coil</keyword>
<accession>A0A2H0BSP4</accession>
<protein>
    <submittedName>
        <fullName evidence="4">Uncharacterized protein</fullName>
    </submittedName>
</protein>
<comment type="caution">
    <text evidence="4">The sequence shown here is derived from an EMBL/GenBank/DDBJ whole genome shotgun (WGS) entry which is preliminary data.</text>
</comment>
<evidence type="ECO:0000256" key="2">
    <source>
        <dbReference type="SAM" id="MobiDB-lite"/>
    </source>
</evidence>
<evidence type="ECO:0000256" key="1">
    <source>
        <dbReference type="SAM" id="Coils"/>
    </source>
</evidence>
<sequence length="420" mass="48017">MAILRAVFLFFTMVILAMIFPQSSFAQRTFTFPRFDEQGYATVRVTGRASFRNLFHSVRQAAWMRGDLDAILATEEDLARENPGKVIHLCRSDGERPSLARDPAIFYEQCDPAHRARWLVQGVTYRIPLRNSTAPSVVAPHARAQHNEALLPSEQAAHGDHMASAESLANRSQDESSNLAEGSYPQNESSRDDGRVNWRDFSLAFLLALSALFLLFAFVYDRMQKRFSEAEKTIRKDAHAENLRLARELGAKDREIALLVESRLRLQSDRDAIRRAHDREQRAKNRMQQDYADLKDEVEFVRAQLSLAVKEAEGVQAELARDAELRLKLEEELLHAQQELGLQAARISTFAQTEQELIAHIRELQAQELTYRKHSEHVLQEAAQEVADLSEKNDRLSEQLENEHRLREEAETELLALGLH</sequence>
<dbReference type="EMBL" id="PCSZ01000039">
    <property type="protein sequence ID" value="PIP60705.1"/>
    <property type="molecule type" value="Genomic_DNA"/>
</dbReference>
<feature type="region of interest" description="Disordered" evidence="2">
    <location>
        <begin position="156"/>
        <end position="193"/>
    </location>
</feature>
<feature type="coiled-coil region" evidence="1">
    <location>
        <begin position="372"/>
        <end position="413"/>
    </location>
</feature>
<feature type="transmembrane region" description="Helical" evidence="3">
    <location>
        <begin position="201"/>
        <end position="220"/>
    </location>
</feature>
<name>A0A2H0BSP4_9BACT</name>
<proteinExistence type="predicted"/>
<organism evidence="4 5">
    <name type="scientific">Candidatus Uhrbacteria bacterium CG22_combo_CG10-13_8_21_14_all_47_17</name>
    <dbReference type="NCBI Taxonomy" id="1975041"/>
    <lineage>
        <taxon>Bacteria</taxon>
        <taxon>Candidatus Uhriibacteriota</taxon>
    </lineage>
</organism>
<keyword evidence="3" id="KW-0812">Transmembrane</keyword>
<keyword evidence="3" id="KW-1133">Transmembrane helix</keyword>
<reference evidence="4 5" key="1">
    <citation type="submission" date="2017-09" db="EMBL/GenBank/DDBJ databases">
        <title>Depth-based differentiation of microbial function through sediment-hosted aquifers and enrichment of novel symbionts in the deep terrestrial subsurface.</title>
        <authorList>
            <person name="Probst A.J."/>
            <person name="Ladd B."/>
            <person name="Jarett J.K."/>
            <person name="Geller-Mcgrath D.E."/>
            <person name="Sieber C.M."/>
            <person name="Emerson J.B."/>
            <person name="Anantharaman K."/>
            <person name="Thomas B.C."/>
            <person name="Malmstrom R."/>
            <person name="Stieglmeier M."/>
            <person name="Klingl A."/>
            <person name="Woyke T."/>
            <person name="Ryan C.M."/>
            <person name="Banfield J.F."/>
        </authorList>
    </citation>
    <scope>NUCLEOTIDE SEQUENCE [LARGE SCALE GENOMIC DNA]</scope>
    <source>
        <strain evidence="4">CG22_combo_CG10-13_8_21_14_all_47_17</strain>
    </source>
</reference>
<evidence type="ECO:0000256" key="3">
    <source>
        <dbReference type="SAM" id="Phobius"/>
    </source>
</evidence>
<evidence type="ECO:0000313" key="4">
    <source>
        <dbReference type="EMBL" id="PIP60705.1"/>
    </source>
</evidence>
<dbReference type="AlphaFoldDB" id="A0A2H0BSP4"/>
<keyword evidence="3" id="KW-0472">Membrane</keyword>
<gene>
    <name evidence="4" type="ORF">COX00_01965</name>
</gene>
<dbReference type="Proteomes" id="UP000231581">
    <property type="component" value="Unassembled WGS sequence"/>
</dbReference>
<feature type="compositionally biased region" description="Polar residues" evidence="2">
    <location>
        <begin position="167"/>
        <end position="188"/>
    </location>
</feature>
<evidence type="ECO:0000313" key="5">
    <source>
        <dbReference type="Proteomes" id="UP000231581"/>
    </source>
</evidence>